<dbReference type="PROSITE" id="PS50977">
    <property type="entry name" value="HTH_TETR_2"/>
    <property type="match status" value="1"/>
</dbReference>
<keyword evidence="1" id="KW-0805">Transcription regulation</keyword>
<dbReference type="SUPFAM" id="SSF46689">
    <property type="entry name" value="Homeodomain-like"/>
    <property type="match status" value="1"/>
</dbReference>
<name>A0A931IBA7_9NOCA</name>
<evidence type="ECO:0000313" key="7">
    <source>
        <dbReference type="EMBL" id="MBH0778437.1"/>
    </source>
</evidence>
<dbReference type="Proteomes" id="UP000655751">
    <property type="component" value="Unassembled WGS sequence"/>
</dbReference>
<organism evidence="7 8">
    <name type="scientific">Nocardia bovistercoris</name>
    <dbReference type="NCBI Taxonomy" id="2785916"/>
    <lineage>
        <taxon>Bacteria</taxon>
        <taxon>Bacillati</taxon>
        <taxon>Actinomycetota</taxon>
        <taxon>Actinomycetes</taxon>
        <taxon>Mycobacteriales</taxon>
        <taxon>Nocardiaceae</taxon>
        <taxon>Nocardia</taxon>
    </lineage>
</organism>
<feature type="region of interest" description="Disordered" evidence="5">
    <location>
        <begin position="1"/>
        <end position="24"/>
    </location>
</feature>
<feature type="domain" description="HTH tetR-type" evidence="6">
    <location>
        <begin position="23"/>
        <end position="83"/>
    </location>
</feature>
<keyword evidence="3" id="KW-0804">Transcription</keyword>
<comment type="caution">
    <text evidence="7">The sequence shown here is derived from an EMBL/GenBank/DDBJ whole genome shotgun (WGS) entry which is preliminary data.</text>
</comment>
<evidence type="ECO:0000256" key="5">
    <source>
        <dbReference type="SAM" id="MobiDB-lite"/>
    </source>
</evidence>
<dbReference type="GO" id="GO:0000976">
    <property type="term" value="F:transcription cis-regulatory region binding"/>
    <property type="evidence" value="ECO:0007669"/>
    <property type="project" value="TreeGrafter"/>
</dbReference>
<keyword evidence="8" id="KW-1185">Reference proteome</keyword>
<gene>
    <name evidence="7" type="ORF">IT779_19345</name>
</gene>
<evidence type="ECO:0000256" key="4">
    <source>
        <dbReference type="PROSITE-ProRule" id="PRU00335"/>
    </source>
</evidence>
<evidence type="ECO:0000256" key="3">
    <source>
        <dbReference type="ARBA" id="ARBA00023163"/>
    </source>
</evidence>
<dbReference type="InterPro" id="IPR009057">
    <property type="entry name" value="Homeodomain-like_sf"/>
</dbReference>
<evidence type="ECO:0000256" key="2">
    <source>
        <dbReference type="ARBA" id="ARBA00023125"/>
    </source>
</evidence>
<protein>
    <submittedName>
        <fullName evidence="7">TetR/AcrR family transcriptional regulator</fullName>
    </submittedName>
</protein>
<dbReference type="GO" id="GO:0003700">
    <property type="term" value="F:DNA-binding transcription factor activity"/>
    <property type="evidence" value="ECO:0007669"/>
    <property type="project" value="TreeGrafter"/>
</dbReference>
<proteinExistence type="predicted"/>
<dbReference type="InterPro" id="IPR050109">
    <property type="entry name" value="HTH-type_TetR-like_transc_reg"/>
</dbReference>
<dbReference type="InterPro" id="IPR001647">
    <property type="entry name" value="HTH_TetR"/>
</dbReference>
<feature type="DNA-binding region" description="H-T-H motif" evidence="4">
    <location>
        <begin position="46"/>
        <end position="65"/>
    </location>
</feature>
<dbReference type="RefSeq" id="WP_196150731.1">
    <property type="nucleotide sequence ID" value="NZ_JADMLG010000007.1"/>
</dbReference>
<dbReference type="AlphaFoldDB" id="A0A931IBA7"/>
<dbReference type="Gene3D" id="1.10.357.10">
    <property type="entry name" value="Tetracycline Repressor, domain 2"/>
    <property type="match status" value="1"/>
</dbReference>
<keyword evidence="2 4" id="KW-0238">DNA-binding</keyword>
<reference evidence="7" key="1">
    <citation type="submission" date="2020-11" db="EMBL/GenBank/DDBJ databases">
        <title>Nocardia NEAU-351.nov., a novel actinomycete isolated from the cow dung.</title>
        <authorList>
            <person name="Zhang X."/>
        </authorList>
    </citation>
    <scope>NUCLEOTIDE SEQUENCE</scope>
    <source>
        <strain evidence="7">NEAU-351</strain>
    </source>
</reference>
<dbReference type="Pfam" id="PF00440">
    <property type="entry name" value="TetR_N"/>
    <property type="match status" value="1"/>
</dbReference>
<evidence type="ECO:0000259" key="6">
    <source>
        <dbReference type="PROSITE" id="PS50977"/>
    </source>
</evidence>
<dbReference type="PANTHER" id="PTHR30055:SF234">
    <property type="entry name" value="HTH-TYPE TRANSCRIPTIONAL REGULATOR BETI"/>
    <property type="match status" value="1"/>
</dbReference>
<evidence type="ECO:0000256" key="1">
    <source>
        <dbReference type="ARBA" id="ARBA00023015"/>
    </source>
</evidence>
<dbReference type="EMBL" id="JADMLG010000007">
    <property type="protein sequence ID" value="MBH0778437.1"/>
    <property type="molecule type" value="Genomic_DNA"/>
</dbReference>
<dbReference type="PANTHER" id="PTHR30055">
    <property type="entry name" value="HTH-TYPE TRANSCRIPTIONAL REGULATOR RUTR"/>
    <property type="match status" value="1"/>
</dbReference>
<sequence length="215" mass="24046">MAAEPLFSTTAPRSPEPDETTETEVRRRLLDATEEVVRKVTLAKLSMADVARAAGVARGTLYRYFESREVLLDAALTRTADRFFTEVALAMDRRSTLSEQLGEFSRMQIRSIHPEVEHGASRDALFYQLQRGEGTQALRRTAKFLIPYLEAARVRGEIRDTIDVLDAGEWLARILLSFSVFHASMSYEATDPESVSSFVQRYAIDGLSAHEPASG</sequence>
<evidence type="ECO:0000313" key="8">
    <source>
        <dbReference type="Proteomes" id="UP000655751"/>
    </source>
</evidence>
<accession>A0A931IBA7</accession>